<gene>
    <name evidence="10" type="primary">asnB</name>
    <name evidence="10" type="ORF">DV733_11230</name>
</gene>
<dbReference type="InterPro" id="IPR001962">
    <property type="entry name" value="Asn_synthase"/>
</dbReference>
<dbReference type="OrthoDB" id="8692at2157"/>
<dbReference type="GO" id="GO:0004066">
    <property type="term" value="F:asparagine synthase (glutamine-hydrolyzing) activity"/>
    <property type="evidence" value="ECO:0007669"/>
    <property type="project" value="UniProtKB-EC"/>
</dbReference>
<dbReference type="SUPFAM" id="SSF56235">
    <property type="entry name" value="N-terminal nucleophile aminohydrolases (Ntn hydrolases)"/>
    <property type="match status" value="1"/>
</dbReference>
<dbReference type="Pfam" id="PF13537">
    <property type="entry name" value="GATase_7"/>
    <property type="match status" value="1"/>
</dbReference>
<evidence type="ECO:0000256" key="3">
    <source>
        <dbReference type="ARBA" id="ARBA00022840"/>
    </source>
</evidence>
<feature type="site" description="Important for beta-aspartyl-AMP intermediate formation" evidence="8">
    <location>
        <position position="362"/>
    </location>
</feature>
<dbReference type="GO" id="GO:0005524">
    <property type="term" value="F:ATP binding"/>
    <property type="evidence" value="ECO:0007669"/>
    <property type="project" value="UniProtKB-KW"/>
</dbReference>
<evidence type="ECO:0000256" key="7">
    <source>
        <dbReference type="PIRSR" id="PIRSR001589-2"/>
    </source>
</evidence>
<reference evidence="10 11" key="1">
    <citation type="journal article" date="2019" name="Nat. Commun.">
        <title>A new type of DNA phosphorothioation-based antiviral system in archaea.</title>
        <authorList>
            <person name="Xiong L."/>
            <person name="Liu S."/>
            <person name="Chen S."/>
            <person name="Xiao Y."/>
            <person name="Zhu B."/>
            <person name="Gao Y."/>
            <person name="Zhang Y."/>
            <person name="Chen B."/>
            <person name="Luo J."/>
            <person name="Deng Z."/>
            <person name="Chen X."/>
            <person name="Wang L."/>
            <person name="Chen S."/>
        </authorList>
    </citation>
    <scope>NUCLEOTIDE SEQUENCE [LARGE SCALE GENOMIC DNA]</scope>
    <source>
        <strain evidence="10 11">CBA1105</strain>
    </source>
</reference>
<keyword evidence="6" id="KW-0061">Asparagine biosynthesis</keyword>
<evidence type="ECO:0000256" key="4">
    <source>
        <dbReference type="ARBA" id="ARBA00022962"/>
    </source>
</evidence>
<dbReference type="Gene3D" id="3.40.50.620">
    <property type="entry name" value="HUPs"/>
    <property type="match status" value="1"/>
</dbReference>
<feature type="active site" description="For GATase activity" evidence="6">
    <location>
        <position position="2"/>
    </location>
</feature>
<dbReference type="InterPro" id="IPR033738">
    <property type="entry name" value="AsnB_N"/>
</dbReference>
<evidence type="ECO:0000256" key="5">
    <source>
        <dbReference type="PIRNR" id="PIRNR001589"/>
    </source>
</evidence>
<keyword evidence="6" id="KW-0028">Amino-acid biosynthesis</keyword>
<dbReference type="STRING" id="1457250.GCA_000755225_00644"/>
<evidence type="ECO:0000256" key="8">
    <source>
        <dbReference type="PIRSR" id="PIRSR001589-3"/>
    </source>
</evidence>
<keyword evidence="3 5" id="KW-0067">ATP-binding</keyword>
<dbReference type="CDD" id="cd00712">
    <property type="entry name" value="AsnB"/>
    <property type="match status" value="1"/>
</dbReference>
<dbReference type="KEGG" id="hsn:DV733_11230"/>
<evidence type="ECO:0000313" key="11">
    <source>
        <dbReference type="Proteomes" id="UP000296706"/>
    </source>
</evidence>
<dbReference type="PROSITE" id="PS51278">
    <property type="entry name" value="GATASE_TYPE_2"/>
    <property type="match status" value="1"/>
</dbReference>
<dbReference type="CDD" id="cd01991">
    <property type="entry name" value="Asn_synthase_B_C"/>
    <property type="match status" value="1"/>
</dbReference>
<dbReference type="GO" id="GO:0005829">
    <property type="term" value="C:cytosol"/>
    <property type="evidence" value="ECO:0007669"/>
    <property type="project" value="TreeGrafter"/>
</dbReference>
<keyword evidence="2 5" id="KW-0547">Nucleotide-binding</keyword>
<evidence type="ECO:0000256" key="2">
    <source>
        <dbReference type="ARBA" id="ARBA00022741"/>
    </source>
</evidence>
<organism evidence="10 11">
    <name type="scientific">Halapricum salinum</name>
    <dbReference type="NCBI Taxonomy" id="1457250"/>
    <lineage>
        <taxon>Archaea</taxon>
        <taxon>Methanobacteriati</taxon>
        <taxon>Methanobacteriota</taxon>
        <taxon>Stenosarchaea group</taxon>
        <taxon>Halobacteria</taxon>
        <taxon>Halobacteriales</taxon>
        <taxon>Haloarculaceae</taxon>
        <taxon>Halapricum</taxon>
    </lineage>
</organism>
<dbReference type="Pfam" id="PF00733">
    <property type="entry name" value="Asn_synthase"/>
    <property type="match status" value="1"/>
</dbReference>
<keyword evidence="10" id="KW-0436">Ligase</keyword>
<feature type="domain" description="Glutamine amidotransferase type-2" evidence="9">
    <location>
        <begin position="2"/>
        <end position="213"/>
    </location>
</feature>
<accession>A0A4D6HDZ4</accession>
<comment type="similarity">
    <text evidence="1">Belongs to the asparagine synthetase family.</text>
</comment>
<dbReference type="Gene3D" id="3.60.20.10">
    <property type="entry name" value="Glutamine Phosphoribosylpyrophosphate, subunit 1, domain 1"/>
    <property type="match status" value="1"/>
</dbReference>
<name>A0A4D6HDZ4_9EURY</name>
<comment type="catalytic activity">
    <reaction evidence="5">
        <text>L-aspartate + L-glutamine + ATP + H2O = L-asparagine + L-glutamate + AMP + diphosphate + H(+)</text>
        <dbReference type="Rhea" id="RHEA:12228"/>
        <dbReference type="ChEBI" id="CHEBI:15377"/>
        <dbReference type="ChEBI" id="CHEBI:15378"/>
        <dbReference type="ChEBI" id="CHEBI:29985"/>
        <dbReference type="ChEBI" id="CHEBI:29991"/>
        <dbReference type="ChEBI" id="CHEBI:30616"/>
        <dbReference type="ChEBI" id="CHEBI:33019"/>
        <dbReference type="ChEBI" id="CHEBI:58048"/>
        <dbReference type="ChEBI" id="CHEBI:58359"/>
        <dbReference type="ChEBI" id="CHEBI:456215"/>
        <dbReference type="EC" id="6.3.5.4"/>
    </reaction>
</comment>
<evidence type="ECO:0000313" key="10">
    <source>
        <dbReference type="EMBL" id="QCC51771.1"/>
    </source>
</evidence>
<sequence>MCGIVGEISQDGIDISTFSSMRDELSHRGPDGAGLYTNETETVALGFRRLAIIDLSDAGMQPMANEDETVYLVFNGEIYNYRTLRDDLQSAGHEFTSQTDSEVILHGYEEWGVDVLDRLEGMFAFGIWDEQAERLFLGRDPFGIKPLHYYSTDDRFVFASELKAIVADETVPREISPAGLQSYLTYRYIPAPQTIWQGIKKIPPGHYLVYDGTEAEVTPYWNSSTYLDNKQIPEEQAVETLDETLKNSVRKHLVSDVPVGVLLSGGIDSSTVAALASKSQPGLSAYSMGFEGADDELEYARLVASEFDLDQTEEVLGPDELDGLLDEILYYYDEPLADSSIFPTFLLMSRVSQNLKVALAGDGGDELFAGYRWYDRYLRYKRLNPIAEVMRPLHKAIKTVNARAQSELMQSVEWRVQLASLTGLSQYQMAMHPPIESQWIDRIVSDELKSDSAEDVVTRYSAPSMNIKDLQHLDLNTFLPNDILVKVDRASMAHSLEVRVPLLDRSVAEYSLGLEEELIYKDNNKKHLLKQVARSYLPDRIVDRPKSGFGAPLQEMGFIDKYKEVLRESVAASDGVFEQEGLDEFLDADPPSNSLFKLILFELWYRRWAA</sequence>
<dbReference type="RefSeq" id="WP_079979499.1">
    <property type="nucleotide sequence ID" value="NZ_CP031310.1"/>
</dbReference>
<feature type="binding site" evidence="7">
    <location>
        <position position="100"/>
    </location>
    <ligand>
        <name>L-glutamine</name>
        <dbReference type="ChEBI" id="CHEBI:58359"/>
    </ligand>
</feature>
<dbReference type="PIRSF" id="PIRSF001589">
    <property type="entry name" value="Asn_synthetase_glu-h"/>
    <property type="match status" value="1"/>
</dbReference>
<dbReference type="InterPro" id="IPR006426">
    <property type="entry name" value="Asn_synth_AEB"/>
</dbReference>
<keyword evidence="11" id="KW-1185">Reference proteome</keyword>
<dbReference type="InterPro" id="IPR051786">
    <property type="entry name" value="ASN_synthetase/amidase"/>
</dbReference>
<evidence type="ECO:0000256" key="1">
    <source>
        <dbReference type="ARBA" id="ARBA00005752"/>
    </source>
</evidence>
<dbReference type="EMBL" id="CP031310">
    <property type="protein sequence ID" value="QCC51771.1"/>
    <property type="molecule type" value="Genomic_DNA"/>
</dbReference>
<dbReference type="NCBIfam" id="TIGR01536">
    <property type="entry name" value="asn_synth_AEB"/>
    <property type="match status" value="1"/>
</dbReference>
<protein>
    <recommendedName>
        <fullName evidence="5">Putative asparagine synthetase [glutamine-hydrolyzing]</fullName>
        <ecNumber evidence="5">6.3.5.4</ecNumber>
    </recommendedName>
</protein>
<dbReference type="GO" id="GO:0006529">
    <property type="term" value="P:asparagine biosynthetic process"/>
    <property type="evidence" value="ECO:0007669"/>
    <property type="project" value="UniProtKB-KW"/>
</dbReference>
<dbReference type="InterPro" id="IPR014729">
    <property type="entry name" value="Rossmann-like_a/b/a_fold"/>
</dbReference>
<dbReference type="Proteomes" id="UP000296706">
    <property type="component" value="Chromosome"/>
</dbReference>
<dbReference type="InterPro" id="IPR017932">
    <property type="entry name" value="GATase_2_dom"/>
</dbReference>
<feature type="binding site" evidence="7">
    <location>
        <position position="262"/>
    </location>
    <ligand>
        <name>ATP</name>
        <dbReference type="ChEBI" id="CHEBI:30616"/>
    </ligand>
</feature>
<keyword evidence="4 6" id="KW-0315">Glutamine amidotransferase</keyword>
<dbReference type="PANTHER" id="PTHR43284">
    <property type="entry name" value="ASPARAGINE SYNTHETASE (GLUTAMINE-HYDROLYZING)"/>
    <property type="match status" value="1"/>
</dbReference>
<evidence type="ECO:0000256" key="6">
    <source>
        <dbReference type="PIRSR" id="PIRSR001589-1"/>
    </source>
</evidence>
<dbReference type="InterPro" id="IPR029055">
    <property type="entry name" value="Ntn_hydrolases_N"/>
</dbReference>
<dbReference type="SUPFAM" id="SSF52402">
    <property type="entry name" value="Adenine nucleotide alpha hydrolases-like"/>
    <property type="match status" value="1"/>
</dbReference>
<dbReference type="GeneID" id="39848444"/>
<dbReference type="AlphaFoldDB" id="A0A4D6HDZ4"/>
<evidence type="ECO:0000259" key="9">
    <source>
        <dbReference type="PROSITE" id="PS51278"/>
    </source>
</evidence>
<proteinExistence type="inferred from homology"/>
<dbReference type="EC" id="6.3.5.4" evidence="5"/>
<dbReference type="PANTHER" id="PTHR43284:SF1">
    <property type="entry name" value="ASPARAGINE SYNTHETASE"/>
    <property type="match status" value="1"/>
</dbReference>